<proteinExistence type="predicted"/>
<dbReference type="SUPFAM" id="SSF47413">
    <property type="entry name" value="lambda repressor-like DNA-binding domains"/>
    <property type="match status" value="1"/>
</dbReference>
<dbReference type="CDD" id="cd00093">
    <property type="entry name" value="HTH_XRE"/>
    <property type="match status" value="1"/>
</dbReference>
<name>A0A8S5Q3D8_9CAUD</name>
<dbReference type="Pfam" id="PF13443">
    <property type="entry name" value="HTH_26"/>
    <property type="match status" value="1"/>
</dbReference>
<accession>A0A8S5Q3D8</accession>
<organism evidence="2">
    <name type="scientific">Siphoviridae sp. ctLNL10</name>
    <dbReference type="NCBI Taxonomy" id="2825453"/>
    <lineage>
        <taxon>Viruses</taxon>
        <taxon>Duplodnaviria</taxon>
        <taxon>Heunggongvirae</taxon>
        <taxon>Uroviricota</taxon>
        <taxon>Caudoviricetes</taxon>
    </lineage>
</organism>
<reference evidence="2" key="1">
    <citation type="journal article" date="2021" name="Proc. Natl. Acad. Sci. U.S.A.">
        <title>A Catalog of Tens of Thousands of Viruses from Human Metagenomes Reveals Hidden Associations with Chronic Diseases.</title>
        <authorList>
            <person name="Tisza M.J."/>
            <person name="Buck C.B."/>
        </authorList>
    </citation>
    <scope>NUCLEOTIDE SEQUENCE</scope>
    <source>
        <strain evidence="2">CtLNL10</strain>
    </source>
</reference>
<dbReference type="EMBL" id="BK015570">
    <property type="protein sequence ID" value="DAE13847.1"/>
    <property type="molecule type" value="Genomic_DNA"/>
</dbReference>
<evidence type="ECO:0000259" key="1">
    <source>
        <dbReference type="Pfam" id="PF13443"/>
    </source>
</evidence>
<dbReference type="InterPro" id="IPR001387">
    <property type="entry name" value="Cro/C1-type_HTH"/>
</dbReference>
<evidence type="ECO:0000313" key="2">
    <source>
        <dbReference type="EMBL" id="DAE13847.1"/>
    </source>
</evidence>
<feature type="domain" description="HTH cro/C1-type" evidence="1">
    <location>
        <begin position="50"/>
        <end position="95"/>
    </location>
</feature>
<dbReference type="InterPro" id="IPR010982">
    <property type="entry name" value="Lambda_DNA-bd_dom_sf"/>
</dbReference>
<dbReference type="GO" id="GO:0003677">
    <property type="term" value="F:DNA binding"/>
    <property type="evidence" value="ECO:0007669"/>
    <property type="project" value="InterPro"/>
</dbReference>
<sequence>MQCTNAKKRKKLQKRIAFTQELCYIKIAETQKRRKEKKMFNKLKFKAAVIERGKTIGDVAKFLDISESTLYRKINGASEFSRDEIQNICIFLKLDSPLEIFFANEIT</sequence>
<dbReference type="Gene3D" id="1.10.10.60">
    <property type="entry name" value="Homeodomain-like"/>
    <property type="match status" value="1"/>
</dbReference>
<protein>
    <submittedName>
        <fullName evidence="2">SOS-response transcriptional repressor</fullName>
    </submittedName>
</protein>